<evidence type="ECO:0000313" key="1">
    <source>
        <dbReference type="EMBL" id="CAG8805434.1"/>
    </source>
</evidence>
<protein>
    <submittedName>
        <fullName evidence="1">9550_t:CDS:1</fullName>
    </submittedName>
</protein>
<dbReference type="EMBL" id="CAJVQB010025050">
    <property type="protein sequence ID" value="CAG8805434.1"/>
    <property type="molecule type" value="Genomic_DNA"/>
</dbReference>
<feature type="non-terminal residue" evidence="1">
    <location>
        <position position="1"/>
    </location>
</feature>
<sequence length="191" mass="21772">YHANTSAQLKGASAKCFLENNCILKEHLTEEMLSQQRYEIIQSFYYYTIKKNKELPNDSYAEESYDIQQIHLISLLEDLLQTKLSKYTKFNDVILYMINTGLVPSNKDSLSCPALFPMCQITARLLESVAVQSAVNIENLDSDQVKNLVEDSIKDSLQLNSLRVVLNKLKAKNFKINARNAELLGIMCQLV</sequence>
<organism evidence="1 2">
    <name type="scientific">Gigaspora margarita</name>
    <dbReference type="NCBI Taxonomy" id="4874"/>
    <lineage>
        <taxon>Eukaryota</taxon>
        <taxon>Fungi</taxon>
        <taxon>Fungi incertae sedis</taxon>
        <taxon>Mucoromycota</taxon>
        <taxon>Glomeromycotina</taxon>
        <taxon>Glomeromycetes</taxon>
        <taxon>Diversisporales</taxon>
        <taxon>Gigasporaceae</taxon>
        <taxon>Gigaspora</taxon>
    </lineage>
</organism>
<gene>
    <name evidence="1" type="ORF">GMARGA_LOCUS24091</name>
</gene>
<comment type="caution">
    <text evidence="1">The sequence shown here is derived from an EMBL/GenBank/DDBJ whole genome shotgun (WGS) entry which is preliminary data.</text>
</comment>
<name>A0ABN7VXX9_GIGMA</name>
<accession>A0ABN7VXX9</accession>
<evidence type="ECO:0000313" key="2">
    <source>
        <dbReference type="Proteomes" id="UP000789901"/>
    </source>
</evidence>
<dbReference type="Proteomes" id="UP000789901">
    <property type="component" value="Unassembled WGS sequence"/>
</dbReference>
<reference evidence="1 2" key="1">
    <citation type="submission" date="2021-06" db="EMBL/GenBank/DDBJ databases">
        <authorList>
            <person name="Kallberg Y."/>
            <person name="Tangrot J."/>
            <person name="Rosling A."/>
        </authorList>
    </citation>
    <scope>NUCLEOTIDE SEQUENCE [LARGE SCALE GENOMIC DNA]</scope>
    <source>
        <strain evidence="1 2">120-4 pot B 10/14</strain>
    </source>
</reference>
<proteinExistence type="predicted"/>
<keyword evidence="2" id="KW-1185">Reference proteome</keyword>